<dbReference type="InterPro" id="IPR006675">
    <property type="entry name" value="HDIG_dom"/>
</dbReference>
<feature type="domain" description="HD" evidence="1">
    <location>
        <begin position="254"/>
        <end position="377"/>
    </location>
</feature>
<feature type="domain" description="HD-GYP" evidence="2">
    <location>
        <begin position="232"/>
        <end position="418"/>
    </location>
</feature>
<dbReference type="InterPro" id="IPR029016">
    <property type="entry name" value="GAF-like_dom_sf"/>
</dbReference>
<dbReference type="InterPro" id="IPR037522">
    <property type="entry name" value="HD_GYP_dom"/>
</dbReference>
<dbReference type="Pfam" id="PF13185">
    <property type="entry name" value="GAF_2"/>
    <property type="match status" value="1"/>
</dbReference>
<dbReference type="SUPFAM" id="SSF55781">
    <property type="entry name" value="GAF domain-like"/>
    <property type="match status" value="1"/>
</dbReference>
<accession>A0ABY8PQG5</accession>
<dbReference type="PANTHER" id="PTHR43155:SF2">
    <property type="entry name" value="CYCLIC DI-GMP PHOSPHODIESTERASE PA4108"/>
    <property type="match status" value="1"/>
</dbReference>
<dbReference type="RefSeq" id="WP_280998706.1">
    <property type="nucleotide sequence ID" value="NZ_CP069362.1"/>
</dbReference>
<dbReference type="SUPFAM" id="SSF109604">
    <property type="entry name" value="HD-domain/PDEase-like"/>
    <property type="match status" value="1"/>
</dbReference>
<evidence type="ECO:0000259" key="1">
    <source>
        <dbReference type="PROSITE" id="PS51831"/>
    </source>
</evidence>
<dbReference type="InterPro" id="IPR003018">
    <property type="entry name" value="GAF"/>
</dbReference>
<dbReference type="InterPro" id="IPR003607">
    <property type="entry name" value="HD/PDEase_dom"/>
</dbReference>
<dbReference type="Gene3D" id="3.30.450.40">
    <property type="match status" value="1"/>
</dbReference>
<dbReference type="PROSITE" id="PS51832">
    <property type="entry name" value="HD_GYP"/>
    <property type="match status" value="1"/>
</dbReference>
<dbReference type="InterPro" id="IPR006674">
    <property type="entry name" value="HD_domain"/>
</dbReference>
<dbReference type="Pfam" id="PF13487">
    <property type="entry name" value="HD_5"/>
    <property type="match status" value="1"/>
</dbReference>
<name>A0ABY8PQG5_9BACT</name>
<evidence type="ECO:0000313" key="3">
    <source>
        <dbReference type="EMBL" id="WGS64793.1"/>
    </source>
</evidence>
<gene>
    <name evidence="3" type="ORF">JRV97_10615</name>
</gene>
<dbReference type="SMART" id="SM00471">
    <property type="entry name" value="HDc"/>
    <property type="match status" value="1"/>
</dbReference>
<keyword evidence="4" id="KW-1185">Reference proteome</keyword>
<evidence type="ECO:0000313" key="4">
    <source>
        <dbReference type="Proteomes" id="UP001232493"/>
    </source>
</evidence>
<dbReference type="SMART" id="SM00065">
    <property type="entry name" value="GAF"/>
    <property type="match status" value="1"/>
</dbReference>
<dbReference type="Proteomes" id="UP001232493">
    <property type="component" value="Chromosome"/>
</dbReference>
<reference evidence="3 4" key="1">
    <citation type="submission" date="2021-02" db="EMBL/GenBank/DDBJ databases">
        <title>Characterization of Marinitoga sp. nov. str. BP5-C20A.</title>
        <authorList>
            <person name="Erauso G."/>
            <person name="Postec A."/>
        </authorList>
    </citation>
    <scope>NUCLEOTIDE SEQUENCE [LARGE SCALE GENOMIC DNA]</scope>
    <source>
        <strain evidence="3 4">BP5-C20A</strain>
    </source>
</reference>
<dbReference type="EMBL" id="CP069362">
    <property type="protein sequence ID" value="WGS64793.1"/>
    <property type="molecule type" value="Genomic_DNA"/>
</dbReference>
<dbReference type="PROSITE" id="PS51831">
    <property type="entry name" value="HD"/>
    <property type="match status" value="1"/>
</dbReference>
<proteinExistence type="predicted"/>
<dbReference type="CDD" id="cd00077">
    <property type="entry name" value="HDc"/>
    <property type="match status" value="1"/>
</dbReference>
<dbReference type="Gene3D" id="1.10.3210.10">
    <property type="entry name" value="Hypothetical protein af1432"/>
    <property type="match status" value="1"/>
</dbReference>
<evidence type="ECO:0000259" key="2">
    <source>
        <dbReference type="PROSITE" id="PS51832"/>
    </source>
</evidence>
<organism evidence="3 4">
    <name type="scientific">Marinitoga aeolica</name>
    <dbReference type="NCBI Taxonomy" id="2809031"/>
    <lineage>
        <taxon>Bacteria</taxon>
        <taxon>Thermotogati</taxon>
        <taxon>Thermotogota</taxon>
        <taxon>Thermotogae</taxon>
        <taxon>Petrotogales</taxon>
        <taxon>Petrotogaceae</taxon>
        <taxon>Marinitoga</taxon>
    </lineage>
</organism>
<dbReference type="NCBIfam" id="TIGR00277">
    <property type="entry name" value="HDIG"/>
    <property type="match status" value="1"/>
</dbReference>
<dbReference type="PANTHER" id="PTHR43155">
    <property type="entry name" value="CYCLIC DI-GMP PHOSPHODIESTERASE PA4108-RELATED"/>
    <property type="match status" value="1"/>
</dbReference>
<protein>
    <submittedName>
        <fullName evidence="3">HD-GYP domain-containing protein</fullName>
    </submittedName>
</protein>
<sequence>MLNVVIQNFDLKGIAFNNILYGEEGNFSINISPDIKIFPDKKLTSLEIITLKNSLINITNDELIKVRFESGHILEILELINSNFKLETVLKLTEDALRKLLNSDGASILLYNEDKHVLNFYVTSGGASGYIETIDVPIDSSIAGECFKRKETIIINNAQKNPLHFKKTDMKAKYKTKNIIATPLFFENDTIGVLEAVNKKSDVYTQEDIEVIELFSSLISNKLMNSKIYEDLSSTIKGIILAVATAIDLRDNYTHTHSKNVSTLSIKIGKELGFNDSFLEELEIAALLHDVGKIGIPDEILNKPSKLTDDEYKIIQSHTIIGAKLLSEIDFLSKNIPLGALEHHEKLDGTGYPYNKKDGEISLFGKILAVVDIYDALTAKRIYKEPWPKEKVLRILKDDCPKKFDCEIVKALEKCVNI</sequence>